<proteinExistence type="predicted"/>
<gene>
    <name evidence="1" type="ORF">S06H3_09425</name>
</gene>
<name>X1L9D0_9ZZZZ</name>
<organism evidence="1">
    <name type="scientific">marine sediment metagenome</name>
    <dbReference type="NCBI Taxonomy" id="412755"/>
    <lineage>
        <taxon>unclassified sequences</taxon>
        <taxon>metagenomes</taxon>
        <taxon>ecological metagenomes</taxon>
    </lineage>
</organism>
<accession>X1L9D0</accession>
<dbReference type="EMBL" id="BARV01004154">
    <property type="protein sequence ID" value="GAI15937.1"/>
    <property type="molecule type" value="Genomic_DNA"/>
</dbReference>
<feature type="non-terminal residue" evidence="1">
    <location>
        <position position="1"/>
    </location>
</feature>
<reference evidence="1" key="1">
    <citation type="journal article" date="2014" name="Front. Microbiol.">
        <title>High frequency of phylogenetically diverse reductive dehalogenase-homologous genes in deep subseafloor sedimentary metagenomes.</title>
        <authorList>
            <person name="Kawai M."/>
            <person name="Futagami T."/>
            <person name="Toyoda A."/>
            <person name="Takaki Y."/>
            <person name="Nishi S."/>
            <person name="Hori S."/>
            <person name="Arai W."/>
            <person name="Tsubouchi T."/>
            <person name="Morono Y."/>
            <person name="Uchiyama I."/>
            <person name="Ito T."/>
            <person name="Fujiyama A."/>
            <person name="Inagaki F."/>
            <person name="Takami H."/>
        </authorList>
    </citation>
    <scope>NUCLEOTIDE SEQUENCE</scope>
    <source>
        <strain evidence="1">Expedition CK06-06</strain>
    </source>
</reference>
<dbReference type="AlphaFoldDB" id="X1L9D0"/>
<protein>
    <submittedName>
        <fullName evidence="1">Uncharacterized protein</fullName>
    </submittedName>
</protein>
<evidence type="ECO:0000313" key="1">
    <source>
        <dbReference type="EMBL" id="GAI15937.1"/>
    </source>
</evidence>
<sequence length="214" mass="24231">WKHVFKKKPKKLVWNFPIQTEGLLFYYQRSLHPDHPTWADKSGDGDPDHFRPENIVGSYAVYHATRTNMHSSPEDAEKYKAGKAFHLYYPYLEDADGWRVRAEDFRIENGLLKITLPQDFMNVAVYPVVVDPEFGWHVIGGADTRYYASEMKGSLFTSPADTGTANFIAFYVRSGWFGTTCYKGVLVLHSTMTIVTGTPLIGSESIVTTYSEGA</sequence>
<comment type="caution">
    <text evidence="1">The sequence shown here is derived from an EMBL/GenBank/DDBJ whole genome shotgun (WGS) entry which is preliminary data.</text>
</comment>